<evidence type="ECO:0000256" key="9">
    <source>
        <dbReference type="ARBA" id="ARBA00023315"/>
    </source>
</evidence>
<feature type="transmembrane region" description="Helical" evidence="14">
    <location>
        <begin position="189"/>
        <end position="207"/>
    </location>
</feature>
<dbReference type="GO" id="GO:0019432">
    <property type="term" value="P:triglyceride biosynthetic process"/>
    <property type="evidence" value="ECO:0007669"/>
    <property type="project" value="TreeGrafter"/>
</dbReference>
<evidence type="ECO:0000313" key="15">
    <source>
        <dbReference type="EMBL" id="KAF9151685.1"/>
    </source>
</evidence>
<evidence type="ECO:0000256" key="3">
    <source>
        <dbReference type="ARBA" id="ARBA00009010"/>
    </source>
</evidence>
<keyword evidence="7 14" id="KW-1133">Transmembrane helix</keyword>
<comment type="subcellular location">
    <subcellularLocation>
        <location evidence="1 11">Endoplasmic reticulum membrane</location>
        <topology evidence="1 11">Multi-pass membrane protein</topology>
    </subcellularLocation>
</comment>
<keyword evidence="5 14" id="KW-0812">Transmembrane</keyword>
<comment type="similarity">
    <text evidence="3 11">Belongs to the membrane-bound acyltransferase family. Sterol o-acyltransferase subfamily.</text>
</comment>
<evidence type="ECO:0000256" key="11">
    <source>
        <dbReference type="PIRNR" id="PIRNR000439"/>
    </source>
</evidence>
<dbReference type="GO" id="GO:0005789">
    <property type="term" value="C:endoplasmic reticulum membrane"/>
    <property type="evidence" value="ECO:0007669"/>
    <property type="project" value="UniProtKB-SubCell"/>
</dbReference>
<dbReference type="PANTHER" id="PTHR10408:SF7">
    <property type="entry name" value="DIACYLGLYCEROL O-ACYLTRANSFERASE 1"/>
    <property type="match status" value="1"/>
</dbReference>
<evidence type="ECO:0000256" key="14">
    <source>
        <dbReference type="SAM" id="Phobius"/>
    </source>
</evidence>
<evidence type="ECO:0000256" key="5">
    <source>
        <dbReference type="ARBA" id="ARBA00022692"/>
    </source>
</evidence>
<dbReference type="Proteomes" id="UP000748756">
    <property type="component" value="Unassembled WGS sequence"/>
</dbReference>
<dbReference type="AlphaFoldDB" id="A0A9P5S3D6"/>
<reference evidence="15" key="1">
    <citation type="journal article" date="2020" name="Fungal Divers.">
        <title>Resolving the Mortierellaceae phylogeny through synthesis of multi-gene phylogenetics and phylogenomics.</title>
        <authorList>
            <person name="Vandepol N."/>
            <person name="Liber J."/>
            <person name="Desiro A."/>
            <person name="Na H."/>
            <person name="Kennedy M."/>
            <person name="Barry K."/>
            <person name="Grigoriev I.V."/>
            <person name="Miller A.N."/>
            <person name="O'Donnell K."/>
            <person name="Stajich J.E."/>
            <person name="Bonito G."/>
        </authorList>
    </citation>
    <scope>NUCLEOTIDE SEQUENCE</scope>
    <source>
        <strain evidence="15">NRRL 6426</strain>
    </source>
</reference>
<evidence type="ECO:0000256" key="6">
    <source>
        <dbReference type="ARBA" id="ARBA00022824"/>
    </source>
</evidence>
<dbReference type="InterPro" id="IPR004299">
    <property type="entry name" value="MBOAT_fam"/>
</dbReference>
<comment type="caution">
    <text evidence="15">The sequence shown here is derived from an EMBL/GenBank/DDBJ whole genome shotgun (WGS) entry which is preliminary data.</text>
</comment>
<dbReference type="Pfam" id="PF03062">
    <property type="entry name" value="MBOAT"/>
    <property type="match status" value="1"/>
</dbReference>
<accession>A0A9P5S3D6</accession>
<evidence type="ECO:0000256" key="1">
    <source>
        <dbReference type="ARBA" id="ARBA00004477"/>
    </source>
</evidence>
<dbReference type="GO" id="GO:0004144">
    <property type="term" value="F:diacylglycerol O-acyltransferase activity"/>
    <property type="evidence" value="ECO:0007669"/>
    <property type="project" value="TreeGrafter"/>
</dbReference>
<feature type="transmembrane region" description="Helical" evidence="14">
    <location>
        <begin position="500"/>
        <end position="520"/>
    </location>
</feature>
<keyword evidence="4 11" id="KW-0808">Transferase</keyword>
<proteinExistence type="inferred from homology"/>
<feature type="transmembrane region" description="Helical" evidence="14">
    <location>
        <begin position="371"/>
        <end position="390"/>
    </location>
</feature>
<feature type="active site" evidence="12">
    <location>
        <position position="455"/>
    </location>
</feature>
<evidence type="ECO:0000256" key="2">
    <source>
        <dbReference type="ARBA" id="ARBA00005189"/>
    </source>
</evidence>
<evidence type="ECO:0000256" key="4">
    <source>
        <dbReference type="ARBA" id="ARBA00022679"/>
    </source>
</evidence>
<evidence type="ECO:0000256" key="13">
    <source>
        <dbReference type="SAM" id="MobiDB-lite"/>
    </source>
</evidence>
<feature type="region of interest" description="Disordered" evidence="13">
    <location>
        <begin position="1"/>
        <end position="20"/>
    </location>
</feature>
<dbReference type="EMBL" id="JAAAUQ010000302">
    <property type="protein sequence ID" value="KAF9151685.1"/>
    <property type="molecule type" value="Genomic_DNA"/>
</dbReference>
<evidence type="ECO:0000256" key="8">
    <source>
        <dbReference type="ARBA" id="ARBA00023136"/>
    </source>
</evidence>
<evidence type="ECO:0000256" key="10">
    <source>
        <dbReference type="ARBA" id="ARBA00023568"/>
    </source>
</evidence>
<dbReference type="OrthoDB" id="10039049at2759"/>
<keyword evidence="8 11" id="KW-0472">Membrane</keyword>
<keyword evidence="6 11" id="KW-0256">Endoplasmic reticulum</keyword>
<gene>
    <name evidence="15" type="ORF">BG015_006364</name>
</gene>
<comment type="function">
    <text evidence="10">Sterol O-acyltransferase that catalyzes the formation of stery esters.</text>
</comment>
<evidence type="ECO:0000256" key="7">
    <source>
        <dbReference type="ARBA" id="ARBA00022989"/>
    </source>
</evidence>
<name>A0A9P5S3D6_9FUNG</name>
<evidence type="ECO:0000256" key="12">
    <source>
        <dbReference type="PIRSR" id="PIRSR000439-1"/>
    </source>
</evidence>
<dbReference type="PIRSF" id="PIRSF000439">
    <property type="entry name" value="Oat_ACAT_DAG_ARE"/>
    <property type="match status" value="1"/>
</dbReference>
<keyword evidence="9 11" id="KW-0012">Acyltransferase</keyword>
<feature type="transmembrane region" description="Helical" evidence="14">
    <location>
        <begin position="465"/>
        <end position="484"/>
    </location>
</feature>
<comment type="pathway">
    <text evidence="2">Lipid metabolism.</text>
</comment>
<feature type="transmembrane region" description="Helical" evidence="14">
    <location>
        <begin position="429"/>
        <end position="453"/>
    </location>
</feature>
<keyword evidence="16" id="KW-1185">Reference proteome</keyword>
<dbReference type="InterPro" id="IPR014371">
    <property type="entry name" value="Oat_ACAT_DAG_ARE"/>
</dbReference>
<dbReference type="PANTHER" id="PTHR10408">
    <property type="entry name" value="STEROL O-ACYLTRANSFERASE"/>
    <property type="match status" value="1"/>
</dbReference>
<protein>
    <recommendedName>
        <fullName evidence="11">O-acyltransferase</fullName>
    </recommendedName>
</protein>
<organism evidence="15 16">
    <name type="scientific">Linnemannia schmuckeri</name>
    <dbReference type="NCBI Taxonomy" id="64567"/>
    <lineage>
        <taxon>Eukaryota</taxon>
        <taxon>Fungi</taxon>
        <taxon>Fungi incertae sedis</taxon>
        <taxon>Mucoromycota</taxon>
        <taxon>Mortierellomycotina</taxon>
        <taxon>Mortierellomycetes</taxon>
        <taxon>Mortierellales</taxon>
        <taxon>Mortierellaceae</taxon>
        <taxon>Linnemannia</taxon>
    </lineage>
</organism>
<feature type="compositionally biased region" description="Low complexity" evidence="13">
    <location>
        <begin position="1"/>
        <end position="13"/>
    </location>
</feature>
<evidence type="ECO:0000313" key="16">
    <source>
        <dbReference type="Proteomes" id="UP000748756"/>
    </source>
</evidence>
<sequence length="541" mass="61950">MTEVEPPTTTTTVAGGDVSTVLSEVPPEAEDLKASRRADKSYRHTFAVHTKLAPSPLSKEAPPESYRGFVNLGMLLLFGNNVRLIIENYQKYGILISLPGSKVSKEDWILTGLAHLLVPLNVIVTYQLERWAMKRAIGHRKRLAELSSLASSNSHGHTRVNGDENEKDPKQVLKDLNKTETSIKRTQKIFGWLHALNVIAILAWPSYMSYYKIFHPFMSITCLMNGTIQFLKMTSYSLTNQDLRAGFIYDLPPEKFQHTRRVHDAASNTFVSHQEVYEYEINYPNNITFKDMAYFWFAPTLCYQPSYPRSTVFRKSFFLKRVFEALTCLGMMYFLIEQYATPTLQNSVRAVDQLAFGTMLERVLKLSTTSVLIWLLMFYTFFHATFNALAEMLYFGDRGFYLAWWNAGSVGRYWALWNRPVYIFFKRHIYLPMVTAGASPLLASFVIFTFSAIMHEILIGLPTHLIYGYAFAGMFFQIPLIALTRPLEKWRGTGTGLGNMIFWVSFTILGQPACALLYYYHWTKRHIDDGSLMPVAPIPLA</sequence>